<comment type="caution">
    <text evidence="2">The sequence shown here is derived from an EMBL/GenBank/DDBJ whole genome shotgun (WGS) entry which is preliminary data.</text>
</comment>
<accession>A0AAX2RE43</accession>
<evidence type="ECO:0000259" key="1">
    <source>
        <dbReference type="Pfam" id="PF13089"/>
    </source>
</evidence>
<keyword evidence="2" id="KW-0418">Kinase</keyword>
<dbReference type="EMBL" id="SNSQ01000060">
    <property type="protein sequence ID" value="TEU36317.1"/>
    <property type="molecule type" value="Genomic_DNA"/>
</dbReference>
<feature type="non-terminal residue" evidence="2">
    <location>
        <position position="131"/>
    </location>
</feature>
<dbReference type="SUPFAM" id="SSF140356">
    <property type="entry name" value="PPK N-terminal domain-like"/>
    <property type="match status" value="1"/>
</dbReference>
<dbReference type="InterPro" id="IPR003414">
    <property type="entry name" value="PP_kinase"/>
</dbReference>
<feature type="domain" description="Polyphosphate kinase N-terminal" evidence="1">
    <location>
        <begin position="8"/>
        <end position="112"/>
    </location>
</feature>
<dbReference type="Gene3D" id="1.20.58.310">
    <property type="entry name" value="Polyphosphate kinase N-terminal domain"/>
    <property type="match status" value="1"/>
</dbReference>
<dbReference type="AlphaFoldDB" id="A0AAX2RE43"/>
<sequence>MSVRYPLLNRELGILGFNERVLAQAADPQVPLLERLRFICITSSNLDEFFEVRMAGLQEQIRDNPGALTPDGMSLQHAYDLVVERAQRLVHRQYTMLHETVLPALEQEGIYFHASDTWNDEQLEWARHYFL</sequence>
<proteinExistence type="predicted"/>
<dbReference type="Pfam" id="PF13089">
    <property type="entry name" value="PP_kinase_N"/>
    <property type="match status" value="1"/>
</dbReference>
<dbReference type="InterPro" id="IPR025198">
    <property type="entry name" value="PPK_N_dom"/>
</dbReference>
<name>A0AAX2RE43_BURCE</name>
<dbReference type="GO" id="GO:0008976">
    <property type="term" value="F:polyphosphate kinase activity"/>
    <property type="evidence" value="ECO:0007669"/>
    <property type="project" value="InterPro"/>
</dbReference>
<gene>
    <name evidence="2" type="ORF">E3D37_35680</name>
</gene>
<keyword evidence="2" id="KW-0808">Transferase</keyword>
<protein>
    <submittedName>
        <fullName evidence="2">RNA degradosome polyphosphate kinase</fullName>
    </submittedName>
</protein>
<evidence type="ECO:0000313" key="3">
    <source>
        <dbReference type="Proteomes" id="UP000298234"/>
    </source>
</evidence>
<dbReference type="Proteomes" id="UP000298234">
    <property type="component" value="Unassembled WGS sequence"/>
</dbReference>
<evidence type="ECO:0000313" key="2">
    <source>
        <dbReference type="EMBL" id="TEU36317.1"/>
    </source>
</evidence>
<reference evidence="2 3" key="1">
    <citation type="submission" date="2019-03" db="EMBL/GenBank/DDBJ databases">
        <title>Burkholderia cepacia outbreak.</title>
        <authorList>
            <person name="Farzana R."/>
            <person name="Walsh T.R."/>
        </authorList>
    </citation>
    <scope>NUCLEOTIDE SEQUENCE [LARGE SCALE GENOMIC DNA]</scope>
    <source>
        <strain evidence="3">d13</strain>
    </source>
</reference>
<dbReference type="PANTHER" id="PTHR30218">
    <property type="entry name" value="POLYPHOSPHATE KINASE"/>
    <property type="match status" value="1"/>
</dbReference>
<dbReference type="GO" id="GO:0006799">
    <property type="term" value="P:polyphosphate biosynthetic process"/>
    <property type="evidence" value="ECO:0007669"/>
    <property type="project" value="InterPro"/>
</dbReference>
<dbReference type="InterPro" id="IPR036832">
    <property type="entry name" value="PPK_N_dom_sf"/>
</dbReference>
<dbReference type="GO" id="GO:0009358">
    <property type="term" value="C:polyphosphate kinase complex"/>
    <property type="evidence" value="ECO:0007669"/>
    <property type="project" value="InterPro"/>
</dbReference>
<organism evidence="2 3">
    <name type="scientific">Burkholderia cepacia</name>
    <name type="common">Pseudomonas cepacia</name>
    <dbReference type="NCBI Taxonomy" id="292"/>
    <lineage>
        <taxon>Bacteria</taxon>
        <taxon>Pseudomonadati</taxon>
        <taxon>Pseudomonadota</taxon>
        <taxon>Betaproteobacteria</taxon>
        <taxon>Burkholderiales</taxon>
        <taxon>Burkholderiaceae</taxon>
        <taxon>Burkholderia</taxon>
        <taxon>Burkholderia cepacia complex</taxon>
    </lineage>
</organism>
<dbReference type="PANTHER" id="PTHR30218:SF0">
    <property type="entry name" value="POLYPHOSPHATE KINASE"/>
    <property type="match status" value="1"/>
</dbReference>